<proteinExistence type="predicted"/>
<keyword evidence="1" id="KW-0472">Membrane</keyword>
<dbReference type="Proteomes" id="UP000758652">
    <property type="component" value="Unassembled WGS sequence"/>
</dbReference>
<gene>
    <name evidence="3" type="ORF">INF30_10040</name>
</gene>
<feature type="domain" description="Nucleoside transporter/FeoB GTPase Gate" evidence="2">
    <location>
        <begin position="45"/>
        <end position="144"/>
    </location>
</feature>
<organism evidence="3 4">
    <name type="scientific">Claveliimonas monacensis</name>
    <dbReference type="NCBI Taxonomy" id="2779351"/>
    <lineage>
        <taxon>Bacteria</taxon>
        <taxon>Bacillati</taxon>
        <taxon>Bacillota</taxon>
        <taxon>Clostridia</taxon>
        <taxon>Lachnospirales</taxon>
        <taxon>Lachnospiraceae</taxon>
        <taxon>Claveliimonas</taxon>
    </lineage>
</organism>
<feature type="transmembrane region" description="Helical" evidence="1">
    <location>
        <begin position="153"/>
        <end position="175"/>
    </location>
</feature>
<dbReference type="RefSeq" id="WP_226395102.1">
    <property type="nucleotide sequence ID" value="NZ_JADCKL010000008.1"/>
</dbReference>
<dbReference type="PANTHER" id="PTHR35793:SF2">
    <property type="entry name" value="INNER MEMBRANE PROTEIN YJIG"/>
    <property type="match status" value="1"/>
</dbReference>
<evidence type="ECO:0000313" key="4">
    <source>
        <dbReference type="Proteomes" id="UP000758652"/>
    </source>
</evidence>
<dbReference type="InterPro" id="IPR052549">
    <property type="entry name" value="SpmB"/>
</dbReference>
<sequence>MEIFMIISNMIIPVVILGVVCFGVSRRVQVYDAFIEGANSGFHIVVKIMPTMVALMIAVGILRASGFLDMLAFQLGRMTDYIGFPGELVPLTAVKMFSSSAATGLLLDIFKEFGTDTYIGLVASISMSCTETIFYTMSVYFMTAKVTKTRFTLAGALIATFAGLAASVVLAAGIMG</sequence>
<feature type="transmembrane region" description="Helical" evidence="1">
    <location>
        <begin position="44"/>
        <end position="68"/>
    </location>
</feature>
<dbReference type="InterPro" id="IPR011642">
    <property type="entry name" value="Gate_dom"/>
</dbReference>
<evidence type="ECO:0000313" key="3">
    <source>
        <dbReference type="EMBL" id="MBE5063601.1"/>
    </source>
</evidence>
<keyword evidence="1" id="KW-1133">Transmembrane helix</keyword>
<name>A0ABR9RKX3_9FIRM</name>
<feature type="transmembrane region" description="Helical" evidence="1">
    <location>
        <begin position="6"/>
        <end position="24"/>
    </location>
</feature>
<feature type="transmembrane region" description="Helical" evidence="1">
    <location>
        <begin position="119"/>
        <end position="141"/>
    </location>
</feature>
<dbReference type="EMBL" id="JADCKL010000008">
    <property type="protein sequence ID" value="MBE5063601.1"/>
    <property type="molecule type" value="Genomic_DNA"/>
</dbReference>
<accession>A0ABR9RKX3</accession>
<protein>
    <submittedName>
        <fullName evidence="3">Spore maturation protein</fullName>
    </submittedName>
</protein>
<reference evidence="3 4" key="1">
    <citation type="submission" date="2020-10" db="EMBL/GenBank/DDBJ databases">
        <title>ChiBAC.</title>
        <authorList>
            <person name="Zenner C."/>
            <person name="Hitch T.C.A."/>
            <person name="Clavel T."/>
        </authorList>
    </citation>
    <scope>NUCLEOTIDE SEQUENCE [LARGE SCALE GENOMIC DNA]</scope>
    <source>
        <strain evidence="3 4">DSM 108991</strain>
    </source>
</reference>
<keyword evidence="1" id="KW-0812">Transmembrane</keyword>
<dbReference type="PANTHER" id="PTHR35793">
    <property type="entry name" value="INNER MEMBRANE PROTEIN YJIG"/>
    <property type="match status" value="1"/>
</dbReference>
<comment type="caution">
    <text evidence="3">The sequence shown here is derived from an EMBL/GenBank/DDBJ whole genome shotgun (WGS) entry which is preliminary data.</text>
</comment>
<dbReference type="Pfam" id="PF07670">
    <property type="entry name" value="Gate"/>
    <property type="match status" value="1"/>
</dbReference>
<keyword evidence="4" id="KW-1185">Reference proteome</keyword>
<evidence type="ECO:0000259" key="2">
    <source>
        <dbReference type="Pfam" id="PF07670"/>
    </source>
</evidence>
<evidence type="ECO:0000256" key="1">
    <source>
        <dbReference type="SAM" id="Phobius"/>
    </source>
</evidence>